<accession>A0AA38FPT6</accession>
<dbReference type="Proteomes" id="UP000824469">
    <property type="component" value="Unassembled WGS sequence"/>
</dbReference>
<comment type="caution">
    <text evidence="1">The sequence shown here is derived from an EMBL/GenBank/DDBJ whole genome shotgun (WGS) entry which is preliminary data.</text>
</comment>
<gene>
    <name evidence="1" type="ORF">KI387_035861</name>
</gene>
<proteinExistence type="predicted"/>
<sequence>MPLTPAIQATVMPSLTPTTSTLTGVVSPTLASYVPTASPVTCVMSAITLASASFVAPFSSALSTTVVPITTVLDANTTVLVTSAESIVDTTVSNAAKPNVGDLKEGGMDETVAQDLEEAKNEVPTTGE</sequence>
<organism evidence="1 2">
    <name type="scientific">Taxus chinensis</name>
    <name type="common">Chinese yew</name>
    <name type="synonym">Taxus wallichiana var. chinensis</name>
    <dbReference type="NCBI Taxonomy" id="29808"/>
    <lineage>
        <taxon>Eukaryota</taxon>
        <taxon>Viridiplantae</taxon>
        <taxon>Streptophyta</taxon>
        <taxon>Embryophyta</taxon>
        <taxon>Tracheophyta</taxon>
        <taxon>Spermatophyta</taxon>
        <taxon>Pinopsida</taxon>
        <taxon>Pinidae</taxon>
        <taxon>Conifers II</taxon>
        <taxon>Cupressales</taxon>
        <taxon>Taxaceae</taxon>
        <taxon>Taxus</taxon>
    </lineage>
</organism>
<evidence type="ECO:0000313" key="2">
    <source>
        <dbReference type="Proteomes" id="UP000824469"/>
    </source>
</evidence>
<feature type="non-terminal residue" evidence="1">
    <location>
        <position position="128"/>
    </location>
</feature>
<keyword evidence="2" id="KW-1185">Reference proteome</keyword>
<dbReference type="EMBL" id="JAHRHJ020000007">
    <property type="protein sequence ID" value="KAH9307950.1"/>
    <property type="molecule type" value="Genomic_DNA"/>
</dbReference>
<evidence type="ECO:0000313" key="1">
    <source>
        <dbReference type="EMBL" id="KAH9307950.1"/>
    </source>
</evidence>
<reference evidence="1 2" key="1">
    <citation type="journal article" date="2021" name="Nat. Plants">
        <title>The Taxus genome provides insights into paclitaxel biosynthesis.</title>
        <authorList>
            <person name="Xiong X."/>
            <person name="Gou J."/>
            <person name="Liao Q."/>
            <person name="Li Y."/>
            <person name="Zhou Q."/>
            <person name="Bi G."/>
            <person name="Li C."/>
            <person name="Du R."/>
            <person name="Wang X."/>
            <person name="Sun T."/>
            <person name="Guo L."/>
            <person name="Liang H."/>
            <person name="Lu P."/>
            <person name="Wu Y."/>
            <person name="Zhang Z."/>
            <person name="Ro D.K."/>
            <person name="Shang Y."/>
            <person name="Huang S."/>
            <person name="Yan J."/>
        </authorList>
    </citation>
    <scope>NUCLEOTIDE SEQUENCE [LARGE SCALE GENOMIC DNA]</scope>
    <source>
        <strain evidence="1">Ta-2019</strain>
    </source>
</reference>
<name>A0AA38FPT6_TAXCH</name>
<dbReference type="AlphaFoldDB" id="A0AA38FPT6"/>
<protein>
    <submittedName>
        <fullName evidence="1">Uncharacterized protein</fullName>
    </submittedName>
</protein>